<dbReference type="SUPFAM" id="SSF144083">
    <property type="entry name" value="Magnesium transport protein CorA, transmembrane region"/>
    <property type="match status" value="1"/>
</dbReference>
<dbReference type="Pfam" id="PF01544">
    <property type="entry name" value="CorA"/>
    <property type="match status" value="1"/>
</dbReference>
<comment type="similarity">
    <text evidence="2">Belongs to the CorA metal ion transporter (MIT) (TC 1.A.35) family.</text>
</comment>
<dbReference type="AlphaFoldDB" id="A0A0M0LGH8"/>
<dbReference type="GO" id="GO:0000287">
    <property type="term" value="F:magnesium ion binding"/>
    <property type="evidence" value="ECO:0007669"/>
    <property type="project" value="TreeGrafter"/>
</dbReference>
<keyword evidence="3" id="KW-0813">Transport</keyword>
<keyword evidence="6" id="KW-1133">Transmembrane helix</keyword>
<evidence type="ECO:0000256" key="4">
    <source>
        <dbReference type="ARBA" id="ARBA00022475"/>
    </source>
</evidence>
<evidence type="ECO:0000313" key="9">
    <source>
        <dbReference type="Proteomes" id="UP000037460"/>
    </source>
</evidence>
<dbReference type="InterPro" id="IPR045863">
    <property type="entry name" value="CorA_TM1_TM2"/>
</dbReference>
<dbReference type="EMBL" id="JWZX01000536">
    <property type="protein sequence ID" value="KOO50195.1"/>
    <property type="molecule type" value="Genomic_DNA"/>
</dbReference>
<evidence type="ECO:0000256" key="2">
    <source>
        <dbReference type="ARBA" id="ARBA00009765"/>
    </source>
</evidence>
<dbReference type="PANTHER" id="PTHR46494:SF1">
    <property type="entry name" value="CORA FAMILY METAL ION TRANSPORTER (EUROFUNG)"/>
    <property type="match status" value="1"/>
</dbReference>
<keyword evidence="5" id="KW-0812">Transmembrane</keyword>
<evidence type="ECO:0000256" key="5">
    <source>
        <dbReference type="ARBA" id="ARBA00022692"/>
    </source>
</evidence>
<organism evidence="8 9">
    <name type="scientific">Chrysochromulina tobinii</name>
    <dbReference type="NCBI Taxonomy" id="1460289"/>
    <lineage>
        <taxon>Eukaryota</taxon>
        <taxon>Haptista</taxon>
        <taxon>Haptophyta</taxon>
        <taxon>Prymnesiophyceae</taxon>
        <taxon>Prymnesiales</taxon>
        <taxon>Chrysochromulinaceae</taxon>
        <taxon>Chrysochromulina</taxon>
    </lineage>
</organism>
<evidence type="ECO:0000256" key="7">
    <source>
        <dbReference type="ARBA" id="ARBA00023136"/>
    </source>
</evidence>
<proteinExistence type="inferred from homology"/>
<dbReference type="PANTHER" id="PTHR46494">
    <property type="entry name" value="CORA FAMILY METAL ION TRANSPORTER (EUROFUNG)"/>
    <property type="match status" value="1"/>
</dbReference>
<dbReference type="SUPFAM" id="SSF143865">
    <property type="entry name" value="CorA soluble domain-like"/>
    <property type="match status" value="1"/>
</dbReference>
<dbReference type="GO" id="GO:0005886">
    <property type="term" value="C:plasma membrane"/>
    <property type="evidence" value="ECO:0007669"/>
    <property type="project" value="UniProtKB-SubCell"/>
</dbReference>
<gene>
    <name evidence="8" type="ORF">Ctob_013925</name>
</gene>
<evidence type="ECO:0000256" key="3">
    <source>
        <dbReference type="ARBA" id="ARBA00022448"/>
    </source>
</evidence>
<accession>A0A0M0LGH8</accession>
<dbReference type="OrthoDB" id="190338at2759"/>
<feature type="non-terminal residue" evidence="8">
    <location>
        <position position="395"/>
    </location>
</feature>
<evidence type="ECO:0000256" key="6">
    <source>
        <dbReference type="ARBA" id="ARBA00022989"/>
    </source>
</evidence>
<reference evidence="9" key="1">
    <citation type="journal article" date="2015" name="PLoS Genet.">
        <title>Genome Sequence and Transcriptome Analyses of Chrysochromulina tobin: Metabolic Tools for Enhanced Algal Fitness in the Prominent Order Prymnesiales (Haptophyceae).</title>
        <authorList>
            <person name="Hovde B.T."/>
            <person name="Deodato C.R."/>
            <person name="Hunsperger H.M."/>
            <person name="Ryken S.A."/>
            <person name="Yost W."/>
            <person name="Jha R.K."/>
            <person name="Patterson J."/>
            <person name="Monnat R.J. Jr."/>
            <person name="Barlow S.B."/>
            <person name="Starkenburg S.R."/>
            <person name="Cattolico R.A."/>
        </authorList>
    </citation>
    <scope>NUCLEOTIDE SEQUENCE</scope>
    <source>
        <strain evidence="9">CCMP291</strain>
    </source>
</reference>
<comment type="caution">
    <text evidence="8">The sequence shown here is derived from an EMBL/GenBank/DDBJ whole genome shotgun (WGS) entry which is preliminary data.</text>
</comment>
<dbReference type="GO" id="GO:0050897">
    <property type="term" value="F:cobalt ion binding"/>
    <property type="evidence" value="ECO:0007669"/>
    <property type="project" value="TreeGrafter"/>
</dbReference>
<dbReference type="GO" id="GO:0015095">
    <property type="term" value="F:magnesium ion transmembrane transporter activity"/>
    <property type="evidence" value="ECO:0007669"/>
    <property type="project" value="TreeGrafter"/>
</dbReference>
<keyword evidence="4" id="KW-1003">Cell membrane</keyword>
<dbReference type="Proteomes" id="UP000037460">
    <property type="component" value="Unassembled WGS sequence"/>
</dbReference>
<dbReference type="GO" id="GO:0015087">
    <property type="term" value="F:cobalt ion transmembrane transporter activity"/>
    <property type="evidence" value="ECO:0007669"/>
    <property type="project" value="TreeGrafter"/>
</dbReference>
<keyword evidence="7" id="KW-0472">Membrane</keyword>
<dbReference type="Gene3D" id="1.20.58.340">
    <property type="entry name" value="Magnesium transport protein CorA, transmembrane region"/>
    <property type="match status" value="1"/>
</dbReference>
<sequence length="395" mass="44109">MVMLNFQLPSATDEMSVSKPLTVRKGGMIDTTCVKDVMASCASAAEVPVNWFHVNTFHYDDTLKSSECPDLKALIEIGEALGITSGVIKNTMKNYNKGMICAESGPDCVGIAFVDLVRVDSMGQEVPPPKHLVRAQTTGVLKGQEHTETYQMGGEDEANSKVSHIKTIVQQPIAIFYSSKANTCLSVRTAPSGLETHMCHWGGIVKQLESKTSLVHKKMDAAYLMFLLIAEVINSIEPLLNTYGDALDGLDFLFDEFEPTVRRNMMSRRIQKDLWVIRRWGWQMSTTAQDLAVDPWDVFTDHQEKPLKMLLTQSNTLAETARAYITKADSQEDFFSQTQEQTTNNLLFNLTIVTIGMLPPQFFTGVYGMNFVNKENGDPGIPELMHPYGYQILWG</sequence>
<dbReference type="InterPro" id="IPR045861">
    <property type="entry name" value="CorA_cytoplasmic_dom"/>
</dbReference>
<comment type="subcellular location">
    <subcellularLocation>
        <location evidence="1">Cell membrane</location>
        <topology evidence="1">Multi-pass membrane protein</topology>
    </subcellularLocation>
</comment>
<protein>
    <submittedName>
        <fullName evidence="8">Magnesium and cobalt transport protein</fullName>
    </submittedName>
</protein>
<keyword evidence="9" id="KW-1185">Reference proteome</keyword>
<dbReference type="InterPro" id="IPR002523">
    <property type="entry name" value="MgTranspt_CorA/ZnTranspt_ZntB"/>
</dbReference>
<evidence type="ECO:0000256" key="1">
    <source>
        <dbReference type="ARBA" id="ARBA00004651"/>
    </source>
</evidence>
<name>A0A0M0LGH8_9EUKA</name>
<evidence type="ECO:0000313" key="8">
    <source>
        <dbReference type="EMBL" id="KOO50195.1"/>
    </source>
</evidence>